<keyword evidence="2" id="KW-0378">Hydrolase</keyword>
<gene>
    <name evidence="4" type="ORF">D2N39_12540</name>
</gene>
<evidence type="ECO:0000313" key="5">
    <source>
        <dbReference type="Proteomes" id="UP000266649"/>
    </source>
</evidence>
<dbReference type="EMBL" id="QXXQ01000006">
    <property type="protein sequence ID" value="RID91525.1"/>
    <property type="molecule type" value="Genomic_DNA"/>
</dbReference>
<evidence type="ECO:0000256" key="2">
    <source>
        <dbReference type="ARBA" id="ARBA00022801"/>
    </source>
</evidence>
<dbReference type="Proteomes" id="UP000266649">
    <property type="component" value="Unassembled WGS sequence"/>
</dbReference>
<evidence type="ECO:0000256" key="1">
    <source>
        <dbReference type="ARBA" id="ARBA00022723"/>
    </source>
</evidence>
<protein>
    <recommendedName>
        <fullName evidence="3">HIRAN domain-containing protein</fullName>
    </recommendedName>
</protein>
<comment type="caution">
    <text evidence="4">The sequence shown here is derived from an EMBL/GenBank/DDBJ whole genome shotgun (WGS) entry which is preliminary data.</text>
</comment>
<sequence length="174" mass="19723">MRTLREHKPPVRRFWGINPWTTARPVRLLFSLCGCTVACENQVRNQFFQVDMMLKVEGEGTFEFHIVGESHYQDAREAIAGPKCPDGVEYECEATLSPEPSNPHDPNAVRVEIEECKVGYLPREAAKMWRDMMTRVGLPGQSMIVDAVIIGGWRRERRDGTITEGTFGVKLDIG</sequence>
<dbReference type="GO" id="GO:0008270">
    <property type="term" value="F:zinc ion binding"/>
    <property type="evidence" value="ECO:0007669"/>
    <property type="project" value="InterPro"/>
</dbReference>
<dbReference type="Pfam" id="PF08797">
    <property type="entry name" value="HIRAN"/>
    <property type="match status" value="1"/>
</dbReference>
<evidence type="ECO:0000313" key="4">
    <source>
        <dbReference type="EMBL" id="RID91525.1"/>
    </source>
</evidence>
<feature type="domain" description="HIRAN" evidence="3">
    <location>
        <begin position="60"/>
        <end position="133"/>
    </location>
</feature>
<evidence type="ECO:0000259" key="3">
    <source>
        <dbReference type="Pfam" id="PF08797"/>
    </source>
</evidence>
<name>A0A398BLZ5_9RHOB</name>
<dbReference type="Gene3D" id="3.30.70.2330">
    <property type="match status" value="1"/>
</dbReference>
<reference evidence="4 5" key="1">
    <citation type="submission" date="2018-09" db="EMBL/GenBank/DDBJ databases">
        <title>Gemmobacter lutimaris sp. nov., a marine bacterium isolated from tidal flat.</title>
        <authorList>
            <person name="Lee D.W."/>
            <person name="Yoo Y."/>
            <person name="Kim J.-J."/>
            <person name="Kim B.S."/>
        </authorList>
    </citation>
    <scope>NUCLEOTIDE SEQUENCE [LARGE SCALE GENOMIC DNA]</scope>
    <source>
        <strain evidence="4 5">YJ-T1-11</strain>
    </source>
</reference>
<keyword evidence="1" id="KW-0479">Metal-binding</keyword>
<proteinExistence type="predicted"/>
<dbReference type="InterPro" id="IPR014905">
    <property type="entry name" value="HIRAN"/>
</dbReference>
<dbReference type="GO" id="GO:0003676">
    <property type="term" value="F:nucleic acid binding"/>
    <property type="evidence" value="ECO:0007669"/>
    <property type="project" value="InterPro"/>
</dbReference>
<keyword evidence="5" id="KW-1185">Reference proteome</keyword>
<dbReference type="GO" id="GO:0016818">
    <property type="term" value="F:hydrolase activity, acting on acid anhydrides, in phosphorus-containing anhydrides"/>
    <property type="evidence" value="ECO:0007669"/>
    <property type="project" value="InterPro"/>
</dbReference>
<accession>A0A398BLZ5</accession>
<organism evidence="4 5">
    <name type="scientific">Gemmobacter lutimaris</name>
    <dbReference type="NCBI Taxonomy" id="2306023"/>
    <lineage>
        <taxon>Bacteria</taxon>
        <taxon>Pseudomonadati</taxon>
        <taxon>Pseudomonadota</taxon>
        <taxon>Alphaproteobacteria</taxon>
        <taxon>Rhodobacterales</taxon>
        <taxon>Paracoccaceae</taxon>
        <taxon>Gemmobacter</taxon>
    </lineage>
</organism>
<dbReference type="AlphaFoldDB" id="A0A398BLZ5"/>